<dbReference type="GO" id="GO:0000160">
    <property type="term" value="P:phosphorelay signal transduction system"/>
    <property type="evidence" value="ECO:0007669"/>
    <property type="project" value="InterPro"/>
</dbReference>
<organism evidence="4">
    <name type="scientific">Fusarium oxysporum f. sp. conglutinans race 2 54008</name>
    <dbReference type="NCBI Taxonomy" id="1089457"/>
    <lineage>
        <taxon>Eukaryota</taxon>
        <taxon>Fungi</taxon>
        <taxon>Dikarya</taxon>
        <taxon>Ascomycota</taxon>
        <taxon>Pezizomycotina</taxon>
        <taxon>Sordariomycetes</taxon>
        <taxon>Hypocreomycetidae</taxon>
        <taxon>Hypocreales</taxon>
        <taxon>Nectriaceae</taxon>
        <taxon>Fusarium</taxon>
        <taxon>Fusarium oxysporum species complex</taxon>
    </lineage>
</organism>
<reference evidence="4" key="1">
    <citation type="submission" date="2011-11" db="EMBL/GenBank/DDBJ databases">
        <title>The Genome Sequence of Fusarium oxysporum PHW808.</title>
        <authorList>
            <consortium name="The Broad Institute Genome Sequencing Platform"/>
            <person name="Ma L.-J."/>
            <person name="Gale L.R."/>
            <person name="Schwartz D.C."/>
            <person name="Zhou S."/>
            <person name="Corby-Kistler H."/>
            <person name="Young S.K."/>
            <person name="Zeng Q."/>
            <person name="Gargeya S."/>
            <person name="Fitzgerald M."/>
            <person name="Haas B."/>
            <person name="Abouelleil A."/>
            <person name="Alvarado L."/>
            <person name="Arachchi H.M."/>
            <person name="Berlin A."/>
            <person name="Brown A."/>
            <person name="Chapman S.B."/>
            <person name="Chen Z."/>
            <person name="Dunbar C."/>
            <person name="Freedman E."/>
            <person name="Gearin G."/>
            <person name="Goldberg J."/>
            <person name="Griggs A."/>
            <person name="Gujja S."/>
            <person name="Heiman D."/>
            <person name="Howarth C."/>
            <person name="Larson L."/>
            <person name="Lui A."/>
            <person name="MacDonald P.J.P."/>
            <person name="Montmayeur A."/>
            <person name="Murphy C."/>
            <person name="Neiman D."/>
            <person name="Pearson M."/>
            <person name="Priest M."/>
            <person name="Roberts A."/>
            <person name="Saif S."/>
            <person name="Shea T."/>
            <person name="Shenoy N."/>
            <person name="Sisk P."/>
            <person name="Stolte C."/>
            <person name="Sykes S."/>
            <person name="Wortman J."/>
            <person name="Nusbaum C."/>
            <person name="Birren B."/>
        </authorList>
    </citation>
    <scope>NUCLEOTIDE SEQUENCE [LARGE SCALE GENOMIC DNA]</scope>
    <source>
        <strain evidence="4">54008</strain>
    </source>
</reference>
<reference evidence="4" key="2">
    <citation type="submission" date="2014-03" db="EMBL/GenBank/DDBJ databases">
        <title>The Genome Annotation of Fusarium oxysporum PHW808.</title>
        <authorList>
            <consortium name="The Broad Institute Genomics Platform"/>
            <person name="Ma L.-J."/>
            <person name="Corby-Kistler H."/>
            <person name="Broz K."/>
            <person name="Gale L.R."/>
            <person name="Jonkers W."/>
            <person name="O'Donnell K."/>
            <person name="Ploetz R."/>
            <person name="Steinberg C."/>
            <person name="Schwartz D.C."/>
            <person name="VanEtten H."/>
            <person name="Zhou S."/>
            <person name="Young S.K."/>
            <person name="Zeng Q."/>
            <person name="Gargeya S."/>
            <person name="Fitzgerald M."/>
            <person name="Abouelleil A."/>
            <person name="Alvarado L."/>
            <person name="Chapman S.B."/>
            <person name="Gainer-Dewar J."/>
            <person name="Goldberg J."/>
            <person name="Griggs A."/>
            <person name="Gujja S."/>
            <person name="Hansen M."/>
            <person name="Howarth C."/>
            <person name="Imamovic A."/>
            <person name="Ireland A."/>
            <person name="Larimer J."/>
            <person name="McCowan C."/>
            <person name="Murphy C."/>
            <person name="Pearson M."/>
            <person name="Poon T.W."/>
            <person name="Priest M."/>
            <person name="Roberts A."/>
            <person name="Saif S."/>
            <person name="Shea T."/>
            <person name="Sykes S."/>
            <person name="Wortman J."/>
            <person name="Nusbaum C."/>
            <person name="Birren B."/>
        </authorList>
    </citation>
    <scope>NUCLEOTIDE SEQUENCE</scope>
    <source>
        <strain evidence="4">54008</strain>
    </source>
</reference>
<evidence type="ECO:0000256" key="2">
    <source>
        <dbReference type="PROSITE-ProRule" id="PRU00169"/>
    </source>
</evidence>
<dbReference type="Gene3D" id="3.40.50.2300">
    <property type="match status" value="1"/>
</dbReference>
<sequence>MSMPDINMPIMDGLEATRLIRKFERENHLKPVTIIAITGLATDGARDEAFASGLDVFLTRPVSLGQLVPVLNERGVNEAKVRIEV</sequence>
<dbReference type="InterPro" id="IPR001789">
    <property type="entry name" value="Sig_transdc_resp-reg_receiver"/>
</dbReference>
<name>X0HWT3_FUSOX</name>
<accession>X0HWT3</accession>
<dbReference type="EMBL" id="KK033590">
    <property type="protein sequence ID" value="EXL65609.1"/>
    <property type="molecule type" value="Genomic_DNA"/>
</dbReference>
<dbReference type="AlphaFoldDB" id="X0HWT3"/>
<proteinExistence type="predicted"/>
<dbReference type="InterPro" id="IPR011006">
    <property type="entry name" value="CheY-like_superfamily"/>
</dbReference>
<feature type="domain" description="Response regulatory" evidence="3">
    <location>
        <begin position="1"/>
        <end position="75"/>
    </location>
</feature>
<dbReference type="SUPFAM" id="SSF52172">
    <property type="entry name" value="CheY-like"/>
    <property type="match status" value="1"/>
</dbReference>
<protein>
    <recommendedName>
        <fullName evidence="3">Response regulatory domain-containing protein</fullName>
    </recommendedName>
</protein>
<keyword evidence="1 2" id="KW-0597">Phosphoprotein</keyword>
<gene>
    <name evidence="4" type="ORF">FOPG_18169</name>
</gene>
<dbReference type="Proteomes" id="UP000030676">
    <property type="component" value="Unassembled WGS sequence"/>
</dbReference>
<evidence type="ECO:0000313" key="4">
    <source>
        <dbReference type="EMBL" id="EXL65609.1"/>
    </source>
</evidence>
<evidence type="ECO:0000259" key="3">
    <source>
        <dbReference type="PROSITE" id="PS50110"/>
    </source>
</evidence>
<dbReference type="Pfam" id="PF00072">
    <property type="entry name" value="Response_reg"/>
    <property type="match status" value="1"/>
</dbReference>
<dbReference type="InterPro" id="IPR050956">
    <property type="entry name" value="2C_system_His_kinase"/>
</dbReference>
<dbReference type="CDD" id="cd17546">
    <property type="entry name" value="REC_hyHK_CKI1_RcsC-like"/>
    <property type="match status" value="1"/>
</dbReference>
<dbReference type="PANTHER" id="PTHR43719:SF28">
    <property type="entry name" value="PEROXIDE STRESS-ACTIVATED HISTIDINE KINASE MAK1-RELATED"/>
    <property type="match status" value="1"/>
</dbReference>
<dbReference type="HOGENOM" id="CLU_000445_112_1_1"/>
<dbReference type="PANTHER" id="PTHR43719">
    <property type="entry name" value="TWO-COMPONENT HISTIDINE KINASE"/>
    <property type="match status" value="1"/>
</dbReference>
<dbReference type="PROSITE" id="PS50110">
    <property type="entry name" value="RESPONSE_REGULATORY"/>
    <property type="match status" value="1"/>
</dbReference>
<evidence type="ECO:0000256" key="1">
    <source>
        <dbReference type="ARBA" id="ARBA00022553"/>
    </source>
</evidence>
<feature type="modified residue" description="4-aspartylphosphate" evidence="2">
    <location>
        <position position="5"/>
    </location>
</feature>